<gene>
    <name evidence="1" type="ORF">METZ01_LOCUS80489</name>
</gene>
<reference evidence="1" key="1">
    <citation type="submission" date="2018-05" db="EMBL/GenBank/DDBJ databases">
        <authorList>
            <person name="Lanie J.A."/>
            <person name="Ng W.-L."/>
            <person name="Kazmierczak K.M."/>
            <person name="Andrzejewski T.M."/>
            <person name="Davidsen T.M."/>
            <person name="Wayne K.J."/>
            <person name="Tettelin H."/>
            <person name="Glass J.I."/>
            <person name="Rusch D."/>
            <person name="Podicherti R."/>
            <person name="Tsui H.-C.T."/>
            <person name="Winkler M.E."/>
        </authorList>
    </citation>
    <scope>NUCLEOTIDE SEQUENCE</scope>
</reference>
<name>A0A381UHI4_9ZZZZ</name>
<sequence length="73" mass="8292">MKDSRGLINSFTQWRTQHKQDGAFKSLAVDPQRVSVRGGSVVQLPDSLNGRRLGHNRSISYVVNECFKKQSKF</sequence>
<evidence type="ECO:0000313" key="1">
    <source>
        <dbReference type="EMBL" id="SVA27635.1"/>
    </source>
</evidence>
<accession>A0A381UHI4</accession>
<dbReference type="EMBL" id="UINC01006455">
    <property type="protein sequence ID" value="SVA27635.1"/>
    <property type="molecule type" value="Genomic_DNA"/>
</dbReference>
<dbReference type="AlphaFoldDB" id="A0A381UHI4"/>
<protein>
    <submittedName>
        <fullName evidence="1">Uncharacterized protein</fullName>
    </submittedName>
</protein>
<organism evidence="1">
    <name type="scientific">marine metagenome</name>
    <dbReference type="NCBI Taxonomy" id="408172"/>
    <lineage>
        <taxon>unclassified sequences</taxon>
        <taxon>metagenomes</taxon>
        <taxon>ecological metagenomes</taxon>
    </lineage>
</organism>
<proteinExistence type="predicted"/>